<proteinExistence type="predicted"/>
<evidence type="ECO:0000313" key="1">
    <source>
        <dbReference type="EMBL" id="VEL07867.1"/>
    </source>
</evidence>
<protein>
    <submittedName>
        <fullName evidence="1">Uncharacterized protein</fullName>
    </submittedName>
</protein>
<evidence type="ECO:0000313" key="2">
    <source>
        <dbReference type="Proteomes" id="UP000784294"/>
    </source>
</evidence>
<dbReference type="Proteomes" id="UP000784294">
    <property type="component" value="Unassembled WGS sequence"/>
</dbReference>
<keyword evidence="2" id="KW-1185">Reference proteome</keyword>
<name>A0A448WBP6_9PLAT</name>
<dbReference type="AlphaFoldDB" id="A0A448WBP6"/>
<sequence>MTEPSYSKVIKRHGAPVQPIGTGPPDYSHLPTLAQMLRKRGLISACPAKRCREIAVCLAEVSSASLANPSEIVAT</sequence>
<organism evidence="1 2">
    <name type="scientific">Protopolystoma xenopodis</name>
    <dbReference type="NCBI Taxonomy" id="117903"/>
    <lineage>
        <taxon>Eukaryota</taxon>
        <taxon>Metazoa</taxon>
        <taxon>Spiralia</taxon>
        <taxon>Lophotrochozoa</taxon>
        <taxon>Platyhelminthes</taxon>
        <taxon>Monogenea</taxon>
        <taxon>Polyopisthocotylea</taxon>
        <taxon>Polystomatidea</taxon>
        <taxon>Polystomatidae</taxon>
        <taxon>Protopolystoma</taxon>
    </lineage>
</organism>
<reference evidence="1" key="1">
    <citation type="submission" date="2018-11" db="EMBL/GenBank/DDBJ databases">
        <authorList>
            <consortium name="Pathogen Informatics"/>
        </authorList>
    </citation>
    <scope>NUCLEOTIDE SEQUENCE</scope>
</reference>
<accession>A0A448WBP6</accession>
<comment type="caution">
    <text evidence="1">The sequence shown here is derived from an EMBL/GenBank/DDBJ whole genome shotgun (WGS) entry which is preliminary data.</text>
</comment>
<gene>
    <name evidence="1" type="ORF">PXEA_LOCUS1307</name>
</gene>
<dbReference type="EMBL" id="CAAALY010002639">
    <property type="protein sequence ID" value="VEL07867.1"/>
    <property type="molecule type" value="Genomic_DNA"/>
</dbReference>